<dbReference type="EMBL" id="JARKIE010000030">
    <property type="protein sequence ID" value="KAJ7697388.1"/>
    <property type="molecule type" value="Genomic_DNA"/>
</dbReference>
<proteinExistence type="predicted"/>
<reference evidence="1" key="1">
    <citation type="submission" date="2023-03" db="EMBL/GenBank/DDBJ databases">
        <title>Massive genome expansion in bonnet fungi (Mycena s.s.) driven by repeated elements and novel gene families across ecological guilds.</title>
        <authorList>
            <consortium name="Lawrence Berkeley National Laboratory"/>
            <person name="Harder C.B."/>
            <person name="Miyauchi S."/>
            <person name="Viragh M."/>
            <person name="Kuo A."/>
            <person name="Thoen E."/>
            <person name="Andreopoulos B."/>
            <person name="Lu D."/>
            <person name="Skrede I."/>
            <person name="Drula E."/>
            <person name="Henrissat B."/>
            <person name="Morin E."/>
            <person name="Kohler A."/>
            <person name="Barry K."/>
            <person name="LaButti K."/>
            <person name="Morin E."/>
            <person name="Salamov A."/>
            <person name="Lipzen A."/>
            <person name="Mereny Z."/>
            <person name="Hegedus B."/>
            <person name="Baldrian P."/>
            <person name="Stursova M."/>
            <person name="Weitz H."/>
            <person name="Taylor A."/>
            <person name="Grigoriev I.V."/>
            <person name="Nagy L.G."/>
            <person name="Martin F."/>
            <person name="Kauserud H."/>
        </authorList>
    </citation>
    <scope>NUCLEOTIDE SEQUENCE</scope>
    <source>
        <strain evidence="1">CBHHK067</strain>
    </source>
</reference>
<evidence type="ECO:0000313" key="2">
    <source>
        <dbReference type="Proteomes" id="UP001221757"/>
    </source>
</evidence>
<gene>
    <name evidence="1" type="ORF">B0H17DRAFT_1197446</name>
</gene>
<accession>A0AAD7GJA7</accession>
<organism evidence="1 2">
    <name type="scientific">Mycena rosella</name>
    <name type="common">Pink bonnet</name>
    <name type="synonym">Agaricus rosellus</name>
    <dbReference type="NCBI Taxonomy" id="1033263"/>
    <lineage>
        <taxon>Eukaryota</taxon>
        <taxon>Fungi</taxon>
        <taxon>Dikarya</taxon>
        <taxon>Basidiomycota</taxon>
        <taxon>Agaricomycotina</taxon>
        <taxon>Agaricomycetes</taxon>
        <taxon>Agaricomycetidae</taxon>
        <taxon>Agaricales</taxon>
        <taxon>Marasmiineae</taxon>
        <taxon>Mycenaceae</taxon>
        <taxon>Mycena</taxon>
    </lineage>
</organism>
<dbReference type="Proteomes" id="UP001221757">
    <property type="component" value="Unassembled WGS sequence"/>
</dbReference>
<keyword evidence="2" id="KW-1185">Reference proteome</keyword>
<name>A0AAD7GJA7_MYCRO</name>
<sequence length="186" mass="20072">MRLSPAPAAYLPYPSPVLMPLCRHLCGPSCRAALAIGRHLLHVPCILPAPASRPVRTVPGVNVTSRTDDVRRHSHRTSSPVVRLEDRDGDNIVAMPSSSLSATEKHSADLRHATRTHALPGHRRTDAIPSEARRPPSIAAAFHLGKQIDWTSCVYDLTTNSCFVAQPSTIARAARACPTDSDLRAG</sequence>
<comment type="caution">
    <text evidence="1">The sequence shown here is derived from an EMBL/GenBank/DDBJ whole genome shotgun (WGS) entry which is preliminary data.</text>
</comment>
<evidence type="ECO:0000313" key="1">
    <source>
        <dbReference type="EMBL" id="KAJ7697388.1"/>
    </source>
</evidence>
<protein>
    <submittedName>
        <fullName evidence="1">Uncharacterized protein</fullName>
    </submittedName>
</protein>
<dbReference type="AlphaFoldDB" id="A0AAD7GJA7"/>